<dbReference type="Proteomes" id="UP000841561">
    <property type="component" value="Unassembled WGS sequence"/>
</dbReference>
<gene>
    <name evidence="1" type="ORF">GZK27_03175</name>
</gene>
<organism evidence="1 2">
    <name type="scientific">Listeria monocytogenes</name>
    <dbReference type="NCBI Taxonomy" id="1639"/>
    <lineage>
        <taxon>Bacteria</taxon>
        <taxon>Bacillati</taxon>
        <taxon>Bacillota</taxon>
        <taxon>Bacilli</taxon>
        <taxon>Bacillales</taxon>
        <taxon>Listeriaceae</taxon>
        <taxon>Listeria</taxon>
    </lineage>
</organism>
<comment type="caution">
    <text evidence="1">The sequence shown here is derived from an EMBL/GenBank/DDBJ whole genome shotgun (WGS) entry which is preliminary data.</text>
</comment>
<evidence type="ECO:0000313" key="2">
    <source>
        <dbReference type="Proteomes" id="UP000841561"/>
    </source>
</evidence>
<proteinExistence type="predicted"/>
<sequence length="41" mass="5120">MLILRQPFFNYIISLERSNITLTFFCLIYQFAKTFWYNSYI</sequence>
<accession>A0A9P3VKE4</accession>
<evidence type="ECO:0000313" key="1">
    <source>
        <dbReference type="EMBL" id="HAC3054493.1"/>
    </source>
</evidence>
<dbReference type="EMBL" id="DAAKPP010000002">
    <property type="protein sequence ID" value="HAC3054493.1"/>
    <property type="molecule type" value="Genomic_DNA"/>
</dbReference>
<name>A0A9P3VKE4_LISMN</name>
<reference evidence="1 2" key="1">
    <citation type="journal article" date="2018" name="Genome Biol.">
        <title>SKESA: strategic k-mer extension for scrupulous assemblies.</title>
        <authorList>
            <person name="Souvorov A."/>
            <person name="Agarwala R."/>
            <person name="Lipman D.J."/>
        </authorList>
    </citation>
    <scope>NUCLEOTIDE SEQUENCE [LARGE SCALE GENOMIC DNA]</scope>
    <source>
        <strain evidence="1 2">LiDS0115</strain>
    </source>
</reference>
<dbReference type="AlphaFoldDB" id="A0A9P3VKE4"/>
<protein>
    <submittedName>
        <fullName evidence="1">Uncharacterized protein</fullName>
    </submittedName>
</protein>